<keyword evidence="6" id="KW-1185">Reference proteome</keyword>
<dbReference type="InterPro" id="IPR001841">
    <property type="entry name" value="Znf_RING"/>
</dbReference>
<dbReference type="GO" id="GO:0008270">
    <property type="term" value="F:zinc ion binding"/>
    <property type="evidence" value="ECO:0007669"/>
    <property type="project" value="UniProtKB-KW"/>
</dbReference>
<dbReference type="Pfam" id="PF13639">
    <property type="entry name" value="zf-RING_2"/>
    <property type="match status" value="1"/>
</dbReference>
<evidence type="ECO:0000256" key="2">
    <source>
        <dbReference type="SAM" id="MobiDB-lite"/>
    </source>
</evidence>
<evidence type="ECO:0000313" key="5">
    <source>
        <dbReference type="EMBL" id="OCL14283.1"/>
    </source>
</evidence>
<dbReference type="PANTHER" id="PTHR21540:SF0">
    <property type="entry name" value="PHD FAMILY PROTEIN"/>
    <property type="match status" value="1"/>
</dbReference>
<dbReference type="AlphaFoldDB" id="A0A8E2JYM3"/>
<dbReference type="OrthoDB" id="2122982at2759"/>
<feature type="compositionally biased region" description="Polar residues" evidence="2">
    <location>
        <begin position="1"/>
        <end position="10"/>
    </location>
</feature>
<keyword evidence="1" id="KW-0863">Zinc-finger</keyword>
<keyword evidence="1" id="KW-0479">Metal-binding</keyword>
<sequence length="335" mass="37248">MGTAGPTTYGAQPVEVPPQSEKLGKRKRDPTRTTVSADSVDDEVVFLKETKKSGTIPGCLGSGYNLEGDNLRKAKKTKKSPGNIDEEKRLRRWRAKPPRSFAAIKERALTQRMFVIDRIRGGTEDAPEETVDIAGTTGNIYTVTINKMPNCTCPYAEKGNQCKHIVYVLSRVLRAPEHLAYQLAFVSSELRDIFAKAPPVPSADSSAESSDGNRKPIENDCPICCMEFEEGREKIVYCKAACGNNIHRHCFEKWAATKKGSGAVTCPFCRTPWAGDEDMTKKIAKSGTVNSEGYVNVASQLGITGERDYSSYNGYWVRRQIRRGNIDSDHWFDDY</sequence>
<accession>A0A8E2JYM3</accession>
<evidence type="ECO:0000313" key="6">
    <source>
        <dbReference type="Proteomes" id="UP000250140"/>
    </source>
</evidence>
<evidence type="ECO:0000259" key="4">
    <source>
        <dbReference type="PROSITE" id="PS50966"/>
    </source>
</evidence>
<protein>
    <submittedName>
        <fullName evidence="5">Uncharacterized protein</fullName>
    </submittedName>
</protein>
<dbReference type="SUPFAM" id="SSF57850">
    <property type="entry name" value="RING/U-box"/>
    <property type="match status" value="1"/>
</dbReference>
<dbReference type="Gene3D" id="3.30.40.10">
    <property type="entry name" value="Zinc/RING finger domain, C3HC4 (zinc finger)"/>
    <property type="match status" value="1"/>
</dbReference>
<dbReference type="Proteomes" id="UP000250140">
    <property type="component" value="Unassembled WGS sequence"/>
</dbReference>
<dbReference type="PROSITE" id="PS50966">
    <property type="entry name" value="ZF_SWIM"/>
    <property type="match status" value="1"/>
</dbReference>
<reference evidence="5 6" key="1">
    <citation type="journal article" date="2016" name="Nat. Commun.">
        <title>Ectomycorrhizal ecology is imprinted in the genome of the dominant symbiotic fungus Cenococcum geophilum.</title>
        <authorList>
            <consortium name="DOE Joint Genome Institute"/>
            <person name="Peter M."/>
            <person name="Kohler A."/>
            <person name="Ohm R.A."/>
            <person name="Kuo A."/>
            <person name="Krutzmann J."/>
            <person name="Morin E."/>
            <person name="Arend M."/>
            <person name="Barry K.W."/>
            <person name="Binder M."/>
            <person name="Choi C."/>
            <person name="Clum A."/>
            <person name="Copeland A."/>
            <person name="Grisel N."/>
            <person name="Haridas S."/>
            <person name="Kipfer T."/>
            <person name="LaButti K."/>
            <person name="Lindquist E."/>
            <person name="Lipzen A."/>
            <person name="Maire R."/>
            <person name="Meier B."/>
            <person name="Mihaltcheva S."/>
            <person name="Molinier V."/>
            <person name="Murat C."/>
            <person name="Poggeler S."/>
            <person name="Quandt C.A."/>
            <person name="Sperisen C."/>
            <person name="Tritt A."/>
            <person name="Tisserant E."/>
            <person name="Crous P.W."/>
            <person name="Henrissat B."/>
            <person name="Nehls U."/>
            <person name="Egli S."/>
            <person name="Spatafora J.W."/>
            <person name="Grigoriev I.V."/>
            <person name="Martin F.M."/>
        </authorList>
    </citation>
    <scope>NUCLEOTIDE SEQUENCE [LARGE SCALE GENOMIC DNA]</scope>
    <source>
        <strain evidence="5 6">CBS 207.34</strain>
    </source>
</reference>
<dbReference type="PROSITE" id="PS50089">
    <property type="entry name" value="ZF_RING_2"/>
    <property type="match status" value="1"/>
</dbReference>
<feature type="domain" description="RING-type" evidence="3">
    <location>
        <begin position="221"/>
        <end position="270"/>
    </location>
</feature>
<dbReference type="Pfam" id="PF04434">
    <property type="entry name" value="SWIM"/>
    <property type="match status" value="1"/>
</dbReference>
<dbReference type="PANTHER" id="PTHR21540">
    <property type="entry name" value="RING FINGER AND SWIM DOMAIN-CONTAINING PROTEIN 2"/>
    <property type="match status" value="1"/>
</dbReference>
<dbReference type="InterPro" id="IPR039903">
    <property type="entry name" value="Zswim2"/>
</dbReference>
<gene>
    <name evidence="5" type="ORF">AOQ84DRAFT_359053</name>
</gene>
<dbReference type="EMBL" id="KV748593">
    <property type="protein sequence ID" value="OCL14283.1"/>
    <property type="molecule type" value="Genomic_DNA"/>
</dbReference>
<evidence type="ECO:0000259" key="3">
    <source>
        <dbReference type="PROSITE" id="PS50089"/>
    </source>
</evidence>
<dbReference type="InterPro" id="IPR007527">
    <property type="entry name" value="Znf_SWIM"/>
</dbReference>
<proteinExistence type="predicted"/>
<dbReference type="CDD" id="cd16494">
    <property type="entry name" value="RING-CH-C4HC3_ZSWM2"/>
    <property type="match status" value="1"/>
</dbReference>
<evidence type="ECO:0000256" key="1">
    <source>
        <dbReference type="PROSITE-ProRule" id="PRU00175"/>
    </source>
</evidence>
<dbReference type="GO" id="GO:0061630">
    <property type="term" value="F:ubiquitin protein ligase activity"/>
    <property type="evidence" value="ECO:0007669"/>
    <property type="project" value="InterPro"/>
</dbReference>
<feature type="domain" description="SWIM-type" evidence="4">
    <location>
        <begin position="141"/>
        <end position="173"/>
    </location>
</feature>
<keyword evidence="1" id="KW-0862">Zinc</keyword>
<organism evidence="5 6">
    <name type="scientific">Glonium stellatum</name>
    <dbReference type="NCBI Taxonomy" id="574774"/>
    <lineage>
        <taxon>Eukaryota</taxon>
        <taxon>Fungi</taxon>
        <taxon>Dikarya</taxon>
        <taxon>Ascomycota</taxon>
        <taxon>Pezizomycotina</taxon>
        <taxon>Dothideomycetes</taxon>
        <taxon>Pleosporomycetidae</taxon>
        <taxon>Gloniales</taxon>
        <taxon>Gloniaceae</taxon>
        <taxon>Glonium</taxon>
    </lineage>
</organism>
<name>A0A8E2JYM3_9PEZI</name>
<feature type="region of interest" description="Disordered" evidence="2">
    <location>
        <begin position="1"/>
        <end position="36"/>
    </location>
</feature>
<dbReference type="InterPro" id="IPR013083">
    <property type="entry name" value="Znf_RING/FYVE/PHD"/>
</dbReference>